<keyword evidence="1" id="KW-1133">Transmembrane helix</keyword>
<dbReference type="EMBL" id="RPFW01000007">
    <property type="protein sequence ID" value="TVZ01115.1"/>
    <property type="molecule type" value="Genomic_DNA"/>
</dbReference>
<comment type="caution">
    <text evidence="2">The sequence shown here is derived from an EMBL/GenBank/DDBJ whole genome shotgun (WGS) entry which is preliminary data.</text>
</comment>
<dbReference type="RefSeq" id="WP_145859429.1">
    <property type="nucleotide sequence ID" value="NZ_RPFW01000007.1"/>
</dbReference>
<feature type="transmembrane region" description="Helical" evidence="1">
    <location>
        <begin position="25"/>
        <end position="50"/>
    </location>
</feature>
<dbReference type="AlphaFoldDB" id="A0A6P2BSI6"/>
<feature type="transmembrane region" description="Helical" evidence="1">
    <location>
        <begin position="126"/>
        <end position="146"/>
    </location>
</feature>
<feature type="transmembrane region" description="Helical" evidence="1">
    <location>
        <begin position="94"/>
        <end position="114"/>
    </location>
</feature>
<accession>A0A6P2BSI6</accession>
<keyword evidence="3" id="KW-1185">Reference proteome</keyword>
<dbReference type="Proteomes" id="UP000460272">
    <property type="component" value="Unassembled WGS sequence"/>
</dbReference>
<protein>
    <submittedName>
        <fullName evidence="2">Uncharacterized protein</fullName>
    </submittedName>
</protein>
<proteinExistence type="predicted"/>
<keyword evidence="1" id="KW-0472">Membrane</keyword>
<organism evidence="2 3">
    <name type="scientific">Trebonia kvetii</name>
    <dbReference type="NCBI Taxonomy" id="2480626"/>
    <lineage>
        <taxon>Bacteria</taxon>
        <taxon>Bacillati</taxon>
        <taxon>Actinomycetota</taxon>
        <taxon>Actinomycetes</taxon>
        <taxon>Streptosporangiales</taxon>
        <taxon>Treboniaceae</taxon>
        <taxon>Trebonia</taxon>
    </lineage>
</organism>
<evidence type="ECO:0000313" key="2">
    <source>
        <dbReference type="EMBL" id="TVZ01115.1"/>
    </source>
</evidence>
<feature type="transmembrane region" description="Helical" evidence="1">
    <location>
        <begin position="62"/>
        <end position="82"/>
    </location>
</feature>
<evidence type="ECO:0000313" key="3">
    <source>
        <dbReference type="Proteomes" id="UP000460272"/>
    </source>
</evidence>
<keyword evidence="1" id="KW-0812">Transmembrane</keyword>
<reference evidence="2 3" key="1">
    <citation type="submission" date="2018-11" db="EMBL/GenBank/DDBJ databases">
        <title>Trebonia kvetii gen.nov., sp.nov., a novel acidophilic actinobacterium, and proposal of the new actinobacterial family Treboniaceae fam. nov.</title>
        <authorList>
            <person name="Rapoport D."/>
            <person name="Sagova-Mareckova M."/>
            <person name="Sedlacek I."/>
            <person name="Provaznik J."/>
            <person name="Kralova S."/>
            <person name="Pavlinic D."/>
            <person name="Benes V."/>
            <person name="Kopecky J."/>
        </authorList>
    </citation>
    <scope>NUCLEOTIDE SEQUENCE [LARGE SCALE GENOMIC DNA]</scope>
    <source>
        <strain evidence="2 3">15Tr583</strain>
    </source>
</reference>
<evidence type="ECO:0000256" key="1">
    <source>
        <dbReference type="SAM" id="Phobius"/>
    </source>
</evidence>
<gene>
    <name evidence="2" type="ORF">EAS64_33005</name>
</gene>
<sequence>MLQKALDLVRLDFAPAHEQPSGARLAVATVVALAGSLLADALLVAIAQAALPATKGYEHFQFADYAKLTVIGVLIACVAWPVTTRITSAPRWMFLRMAVLVTLVLWLPDVWILIKGQPAKAVAVLFVMHVAIALVTYNALVLLAPVRTPGRHATRRPQPARP</sequence>
<name>A0A6P2BSI6_9ACTN</name>
<dbReference type="OrthoDB" id="4964511at2"/>